<dbReference type="EC" id="5.1.3.1" evidence="3"/>
<dbReference type="RefSeq" id="WP_044635654.1">
    <property type="nucleotide sequence ID" value="NZ_CP007229.1"/>
</dbReference>
<dbReference type="InterPro" id="IPR013785">
    <property type="entry name" value="Aldolase_TIM"/>
</dbReference>
<evidence type="ECO:0000256" key="1">
    <source>
        <dbReference type="ARBA" id="ARBA00022723"/>
    </source>
</evidence>
<dbReference type="PROSITE" id="PS01086">
    <property type="entry name" value="RIBUL_P_3_EPIMER_2"/>
    <property type="match status" value="1"/>
</dbReference>
<dbReference type="Gene3D" id="3.20.20.70">
    <property type="entry name" value="Aldolase class I"/>
    <property type="match status" value="1"/>
</dbReference>
<dbReference type="NCBIfam" id="NF004076">
    <property type="entry name" value="PRK05581.1-4"/>
    <property type="match status" value="1"/>
</dbReference>
<dbReference type="GO" id="GO:0005975">
    <property type="term" value="P:carbohydrate metabolic process"/>
    <property type="evidence" value="ECO:0007669"/>
    <property type="project" value="InterPro"/>
</dbReference>
<evidence type="ECO:0000313" key="3">
    <source>
        <dbReference type="EMBL" id="VEU62556.1"/>
    </source>
</evidence>
<keyword evidence="1" id="KW-0479">Metal-binding</keyword>
<sequence>MKRKIISPSLLNVKTQNRLKLTRVFLNLGIKWFHFDFMDGKFVENTAISVSEIKNIVKKSKNFISDVHLMSFDPESQIDELIGYVDFVTIHFESKNYAEISRIISKYSQKIKIGIAIKPNTEVGEILELLPKINLILVMSVEPGKGGQSFIESSYDKISKLSKIIKEKNYPIIIQVDGGIKDYNAKKVFDSGADVIVVGTFLVEKPSKVKIQKLLR</sequence>
<evidence type="ECO:0000256" key="2">
    <source>
        <dbReference type="ARBA" id="ARBA00023235"/>
    </source>
</evidence>
<dbReference type="InterPro" id="IPR000056">
    <property type="entry name" value="Ribul_P_3_epim-like"/>
</dbReference>
<dbReference type="EMBL" id="LR214971">
    <property type="protein sequence ID" value="VEU62556.1"/>
    <property type="molecule type" value="Genomic_DNA"/>
</dbReference>
<dbReference type="AlphaFoldDB" id="A0AAJ5TCU1"/>
<reference evidence="3 4" key="1">
    <citation type="submission" date="2019-01" db="EMBL/GenBank/DDBJ databases">
        <authorList>
            <consortium name="Pathogen Informatics"/>
        </authorList>
    </citation>
    <scope>NUCLEOTIDE SEQUENCE [LARGE SCALE GENOMIC DNA]</scope>
    <source>
        <strain evidence="3 4">NCTC10125</strain>
    </source>
</reference>
<dbReference type="PANTHER" id="PTHR11749">
    <property type="entry name" value="RIBULOSE-5-PHOSPHATE-3-EPIMERASE"/>
    <property type="match status" value="1"/>
</dbReference>
<accession>A0AAJ5TCU1</accession>
<evidence type="ECO:0000313" key="4">
    <source>
        <dbReference type="Proteomes" id="UP000289629"/>
    </source>
</evidence>
<name>A0AAJ5TCU1_9BACT</name>
<dbReference type="SUPFAM" id="SSF51366">
    <property type="entry name" value="Ribulose-phoshate binding barrel"/>
    <property type="match status" value="1"/>
</dbReference>
<dbReference type="CDD" id="cd00429">
    <property type="entry name" value="RPE"/>
    <property type="match status" value="1"/>
</dbReference>
<dbReference type="GO" id="GO:0004750">
    <property type="term" value="F:D-ribulose-phosphate 3-epimerase activity"/>
    <property type="evidence" value="ECO:0007669"/>
    <property type="project" value="UniProtKB-EC"/>
</dbReference>
<organism evidence="3 4">
    <name type="scientific">Mesomycoplasma dispar</name>
    <dbReference type="NCBI Taxonomy" id="86660"/>
    <lineage>
        <taxon>Bacteria</taxon>
        <taxon>Bacillati</taxon>
        <taxon>Mycoplasmatota</taxon>
        <taxon>Mycoplasmoidales</taxon>
        <taxon>Metamycoplasmataceae</taxon>
        <taxon>Mesomycoplasma</taxon>
    </lineage>
</organism>
<protein>
    <submittedName>
        <fullName evidence="3">D-ribulose-5-phosphate 3 epimerase</fullName>
        <ecNumber evidence="3">5.1.3.1</ecNumber>
    </submittedName>
</protein>
<dbReference type="GO" id="GO:0046872">
    <property type="term" value="F:metal ion binding"/>
    <property type="evidence" value="ECO:0007669"/>
    <property type="project" value="UniProtKB-KW"/>
</dbReference>
<dbReference type="Pfam" id="PF00834">
    <property type="entry name" value="Ribul_P_3_epim"/>
    <property type="match status" value="1"/>
</dbReference>
<dbReference type="Proteomes" id="UP000289629">
    <property type="component" value="Chromosome"/>
</dbReference>
<gene>
    <name evidence="3" type="primary">rpe</name>
    <name evidence="3" type="ORF">NCTC10125_00685</name>
</gene>
<proteinExistence type="predicted"/>
<dbReference type="KEGG" id="mds:MDIS_03635"/>
<dbReference type="InterPro" id="IPR011060">
    <property type="entry name" value="RibuloseP-bd_barrel"/>
</dbReference>
<keyword evidence="2 3" id="KW-0413">Isomerase</keyword>